<evidence type="ECO:0000313" key="2">
    <source>
        <dbReference type="Proteomes" id="UP000789920"/>
    </source>
</evidence>
<evidence type="ECO:0000313" key="1">
    <source>
        <dbReference type="EMBL" id="CAG8825106.1"/>
    </source>
</evidence>
<name>A0ACA9S3D2_9GLOM</name>
<keyword evidence="2" id="KW-1185">Reference proteome</keyword>
<accession>A0ACA9S3D2</accession>
<organism evidence="1 2">
    <name type="scientific">Racocetra persica</name>
    <dbReference type="NCBI Taxonomy" id="160502"/>
    <lineage>
        <taxon>Eukaryota</taxon>
        <taxon>Fungi</taxon>
        <taxon>Fungi incertae sedis</taxon>
        <taxon>Mucoromycota</taxon>
        <taxon>Glomeromycotina</taxon>
        <taxon>Glomeromycetes</taxon>
        <taxon>Diversisporales</taxon>
        <taxon>Gigasporaceae</taxon>
        <taxon>Racocetra</taxon>
    </lineage>
</organism>
<protein>
    <submittedName>
        <fullName evidence="1">30059_t:CDS:1</fullName>
    </submittedName>
</protein>
<feature type="non-terminal residue" evidence="1">
    <location>
        <position position="179"/>
    </location>
</feature>
<comment type="caution">
    <text evidence="1">The sequence shown here is derived from an EMBL/GenBank/DDBJ whole genome shotgun (WGS) entry which is preliminary data.</text>
</comment>
<sequence length="179" mass="20337">AFMSSLKKDKKDWFESSINDGSLKVFEYDSFENKKIIPTSGASPVYSADLKYEVTTKAVALKTYNSNVSNDVENPFDGFIREVRTNYKIGYHKNIIQFLGITRDLQCYLNNNFHNLDWLAKVKMAKDIASGIEHLHRKDIVHRDLHDKNILVNSDGRLMITDFGLSKQLGDDTSPISAG</sequence>
<dbReference type="EMBL" id="CAJVQC010089996">
    <property type="protein sequence ID" value="CAG8825106.1"/>
    <property type="molecule type" value="Genomic_DNA"/>
</dbReference>
<reference evidence="1" key="1">
    <citation type="submission" date="2021-06" db="EMBL/GenBank/DDBJ databases">
        <authorList>
            <person name="Kallberg Y."/>
            <person name="Tangrot J."/>
            <person name="Rosling A."/>
        </authorList>
    </citation>
    <scope>NUCLEOTIDE SEQUENCE</scope>
    <source>
        <strain evidence="1">MA461A</strain>
    </source>
</reference>
<proteinExistence type="predicted"/>
<dbReference type="Proteomes" id="UP000789920">
    <property type="component" value="Unassembled WGS sequence"/>
</dbReference>
<gene>
    <name evidence="1" type="ORF">RPERSI_LOCUS26406</name>
</gene>
<feature type="non-terminal residue" evidence="1">
    <location>
        <position position="1"/>
    </location>
</feature>